<feature type="compositionally biased region" description="Polar residues" evidence="1">
    <location>
        <begin position="87"/>
        <end position="96"/>
    </location>
</feature>
<feature type="compositionally biased region" description="Polar residues" evidence="1">
    <location>
        <begin position="69"/>
        <end position="78"/>
    </location>
</feature>
<feature type="compositionally biased region" description="Basic residues" evidence="1">
    <location>
        <begin position="54"/>
        <end position="68"/>
    </location>
</feature>
<dbReference type="AlphaFoldDB" id="A0AAQ4FFL7"/>
<keyword evidence="3" id="KW-1185">Reference proteome</keyword>
<evidence type="ECO:0000313" key="3">
    <source>
        <dbReference type="Proteomes" id="UP001321473"/>
    </source>
</evidence>
<feature type="region of interest" description="Disordered" evidence="1">
    <location>
        <begin position="1"/>
        <end position="158"/>
    </location>
</feature>
<protein>
    <submittedName>
        <fullName evidence="2">Uncharacterized protein</fullName>
    </submittedName>
</protein>
<name>A0AAQ4FFL7_AMBAM</name>
<reference evidence="2 3" key="1">
    <citation type="journal article" date="2023" name="Arcadia Sci">
        <title>De novo assembly of a long-read Amblyomma americanum tick genome.</title>
        <authorList>
            <person name="Chou S."/>
            <person name="Poskanzer K.E."/>
            <person name="Rollins M."/>
            <person name="Thuy-Boun P.S."/>
        </authorList>
    </citation>
    <scope>NUCLEOTIDE SEQUENCE [LARGE SCALE GENOMIC DNA]</scope>
    <source>
        <strain evidence="2">F_SG_1</strain>
        <tissue evidence="2">Salivary glands</tissue>
    </source>
</reference>
<evidence type="ECO:0000256" key="1">
    <source>
        <dbReference type="SAM" id="MobiDB-lite"/>
    </source>
</evidence>
<accession>A0AAQ4FFL7</accession>
<proteinExistence type="predicted"/>
<evidence type="ECO:0000313" key="2">
    <source>
        <dbReference type="EMBL" id="KAK8786039.1"/>
    </source>
</evidence>
<feature type="compositionally biased region" description="Basic residues" evidence="1">
    <location>
        <begin position="1"/>
        <end position="10"/>
    </location>
</feature>
<dbReference type="Proteomes" id="UP001321473">
    <property type="component" value="Unassembled WGS sequence"/>
</dbReference>
<feature type="compositionally biased region" description="Low complexity" evidence="1">
    <location>
        <begin position="102"/>
        <end position="113"/>
    </location>
</feature>
<gene>
    <name evidence="2" type="ORF">V5799_007595</name>
</gene>
<sequence length="290" mass="30732">MPPKYTKKSKGAMPSSADDAEGTRNDKAAPDAVVVGLAGKAPPASQSSSEPGSRKKGAKKGRRKRRPSQKPTKTQTVPSAEKGLAAMSTQQPSTGAPPTHPAAASGVATAQTALGQKSSMYPTSLAPPGSTSVTDAEMARSERGVATASVGRDESVSAPPGDCRFLLPTLPSDEGVRFCVFLHGDTSKRPYRIEDFRQPLEDAGVLKDISCIAAYQMSHLWLVRFRTQGVKDAVLAAGGLSVKGGYCAIIDPCRKEMKVKIHWVPFHIPSETLGKALSEFGEAMEIRQEE</sequence>
<organism evidence="2 3">
    <name type="scientific">Amblyomma americanum</name>
    <name type="common">Lone star tick</name>
    <dbReference type="NCBI Taxonomy" id="6943"/>
    <lineage>
        <taxon>Eukaryota</taxon>
        <taxon>Metazoa</taxon>
        <taxon>Ecdysozoa</taxon>
        <taxon>Arthropoda</taxon>
        <taxon>Chelicerata</taxon>
        <taxon>Arachnida</taxon>
        <taxon>Acari</taxon>
        <taxon>Parasitiformes</taxon>
        <taxon>Ixodida</taxon>
        <taxon>Ixodoidea</taxon>
        <taxon>Ixodidae</taxon>
        <taxon>Amblyomminae</taxon>
        <taxon>Amblyomma</taxon>
    </lineage>
</organism>
<dbReference type="EMBL" id="JARKHS020003101">
    <property type="protein sequence ID" value="KAK8786039.1"/>
    <property type="molecule type" value="Genomic_DNA"/>
</dbReference>
<comment type="caution">
    <text evidence="2">The sequence shown here is derived from an EMBL/GenBank/DDBJ whole genome shotgun (WGS) entry which is preliminary data.</text>
</comment>